<dbReference type="InterPro" id="IPR036113">
    <property type="entry name" value="Asp/Glu-ADT_sf_sub_c"/>
</dbReference>
<dbReference type="Gene3D" id="1.10.20.60">
    <property type="entry name" value="Glu-tRNAGln amidotransferase C subunit, N-terminal domain"/>
    <property type="match status" value="1"/>
</dbReference>
<keyword evidence="2" id="KW-1185">Reference proteome</keyword>
<dbReference type="PANTHER" id="PTHR15004:SF0">
    <property type="entry name" value="GLUTAMYL-TRNA(GLN) AMIDOTRANSFERASE SUBUNIT C, MITOCHONDRIAL"/>
    <property type="match status" value="1"/>
</dbReference>
<sequence>MRWRFSSFSCSRYPPLPLFVGFERSCSEMASMVGRAGGFRILLLRQPFAHCRRLLASVPRSSSLQPPDIPALADAARISLSQKEMEDFAPKIRQVIDWFGQLQDIDLECVQPSVRADFELDSVAREDSPQTFENSETNWPSPPSICLTALLFQGGDFG</sequence>
<accession>A0AAP0AXK6</accession>
<dbReference type="AlphaFoldDB" id="A0AAP0AXK6"/>
<dbReference type="GO" id="GO:0005739">
    <property type="term" value="C:mitochondrion"/>
    <property type="evidence" value="ECO:0007669"/>
    <property type="project" value="TreeGrafter"/>
</dbReference>
<organism evidence="1 2">
    <name type="scientific">Platanthera zijinensis</name>
    <dbReference type="NCBI Taxonomy" id="2320716"/>
    <lineage>
        <taxon>Eukaryota</taxon>
        <taxon>Viridiplantae</taxon>
        <taxon>Streptophyta</taxon>
        <taxon>Embryophyta</taxon>
        <taxon>Tracheophyta</taxon>
        <taxon>Spermatophyta</taxon>
        <taxon>Magnoliopsida</taxon>
        <taxon>Liliopsida</taxon>
        <taxon>Asparagales</taxon>
        <taxon>Orchidaceae</taxon>
        <taxon>Orchidoideae</taxon>
        <taxon>Orchideae</taxon>
        <taxon>Orchidinae</taxon>
        <taxon>Platanthera</taxon>
    </lineage>
</organism>
<reference evidence="1 2" key="1">
    <citation type="journal article" date="2022" name="Nat. Plants">
        <title>Genomes of leafy and leafless Platanthera orchids illuminate the evolution of mycoheterotrophy.</title>
        <authorList>
            <person name="Li M.H."/>
            <person name="Liu K.W."/>
            <person name="Li Z."/>
            <person name="Lu H.C."/>
            <person name="Ye Q.L."/>
            <person name="Zhang D."/>
            <person name="Wang J.Y."/>
            <person name="Li Y.F."/>
            <person name="Zhong Z.M."/>
            <person name="Liu X."/>
            <person name="Yu X."/>
            <person name="Liu D.K."/>
            <person name="Tu X.D."/>
            <person name="Liu B."/>
            <person name="Hao Y."/>
            <person name="Liao X.Y."/>
            <person name="Jiang Y.T."/>
            <person name="Sun W.H."/>
            <person name="Chen J."/>
            <person name="Chen Y.Q."/>
            <person name="Ai Y."/>
            <person name="Zhai J.W."/>
            <person name="Wu S.S."/>
            <person name="Zhou Z."/>
            <person name="Hsiao Y.Y."/>
            <person name="Wu W.L."/>
            <person name="Chen Y.Y."/>
            <person name="Lin Y.F."/>
            <person name="Hsu J.L."/>
            <person name="Li C.Y."/>
            <person name="Wang Z.W."/>
            <person name="Zhao X."/>
            <person name="Zhong W.Y."/>
            <person name="Ma X.K."/>
            <person name="Ma L."/>
            <person name="Huang J."/>
            <person name="Chen G.Z."/>
            <person name="Huang M.Z."/>
            <person name="Huang L."/>
            <person name="Peng D.H."/>
            <person name="Luo Y.B."/>
            <person name="Zou S.Q."/>
            <person name="Chen S.P."/>
            <person name="Lan S."/>
            <person name="Tsai W.C."/>
            <person name="Van de Peer Y."/>
            <person name="Liu Z.J."/>
        </authorList>
    </citation>
    <scope>NUCLEOTIDE SEQUENCE [LARGE SCALE GENOMIC DNA]</scope>
    <source>
        <strain evidence="1">Lor287</strain>
    </source>
</reference>
<evidence type="ECO:0008006" key="3">
    <source>
        <dbReference type="Google" id="ProtNLM"/>
    </source>
</evidence>
<name>A0AAP0AXK6_9ASPA</name>
<dbReference type="Pfam" id="PF02686">
    <property type="entry name" value="GatC"/>
    <property type="match status" value="1"/>
</dbReference>
<dbReference type="GO" id="GO:0070681">
    <property type="term" value="P:glutaminyl-tRNAGln biosynthesis via transamidation"/>
    <property type="evidence" value="ECO:0007669"/>
    <property type="project" value="TreeGrafter"/>
</dbReference>
<evidence type="ECO:0000313" key="2">
    <source>
        <dbReference type="Proteomes" id="UP001418222"/>
    </source>
</evidence>
<dbReference type="PANTHER" id="PTHR15004">
    <property type="entry name" value="GLUTAMYL-TRNA(GLN) AMIDOTRANSFERASE SUBUNIT C, MITOCHONDRIAL"/>
    <property type="match status" value="1"/>
</dbReference>
<dbReference type="EMBL" id="JBBWWQ010000019">
    <property type="protein sequence ID" value="KAK8918565.1"/>
    <property type="molecule type" value="Genomic_DNA"/>
</dbReference>
<dbReference type="Proteomes" id="UP001418222">
    <property type="component" value="Unassembled WGS sequence"/>
</dbReference>
<dbReference type="GO" id="GO:0032543">
    <property type="term" value="P:mitochondrial translation"/>
    <property type="evidence" value="ECO:0007669"/>
    <property type="project" value="TreeGrafter"/>
</dbReference>
<dbReference type="GO" id="GO:0009507">
    <property type="term" value="C:chloroplast"/>
    <property type="evidence" value="ECO:0007669"/>
    <property type="project" value="TreeGrafter"/>
</dbReference>
<proteinExistence type="predicted"/>
<dbReference type="GO" id="GO:0030956">
    <property type="term" value="C:glutamyl-tRNA(Gln) amidotransferase complex"/>
    <property type="evidence" value="ECO:0007669"/>
    <property type="project" value="TreeGrafter"/>
</dbReference>
<gene>
    <name evidence="1" type="ORF">KSP39_PZI021173</name>
</gene>
<protein>
    <recommendedName>
        <fullName evidence="3">Glutamyl-tRNA(Gln) amidotransferase subunit C, chloroplastic/mitochondrial</fullName>
    </recommendedName>
</protein>
<dbReference type="GO" id="GO:0006450">
    <property type="term" value="P:regulation of translational fidelity"/>
    <property type="evidence" value="ECO:0007669"/>
    <property type="project" value="InterPro"/>
</dbReference>
<dbReference type="InterPro" id="IPR003837">
    <property type="entry name" value="GatC"/>
</dbReference>
<evidence type="ECO:0000313" key="1">
    <source>
        <dbReference type="EMBL" id="KAK8918565.1"/>
    </source>
</evidence>
<comment type="caution">
    <text evidence="1">The sequence shown here is derived from an EMBL/GenBank/DDBJ whole genome shotgun (WGS) entry which is preliminary data.</text>
</comment>
<dbReference type="SUPFAM" id="SSF141000">
    <property type="entry name" value="Glu-tRNAGln amidotransferase C subunit"/>
    <property type="match status" value="1"/>
</dbReference>